<dbReference type="STRING" id="1508404.JMA_12940"/>
<keyword evidence="3" id="KW-0813">Transport</keyword>
<keyword evidence="11" id="KW-0676">Redox-active center</keyword>
<dbReference type="Gene3D" id="1.20.1550.10">
    <property type="entry name" value="DsbB-like"/>
    <property type="match status" value="1"/>
</dbReference>
<gene>
    <name evidence="13" type="ORF">JMA_12940</name>
</gene>
<evidence type="ECO:0000256" key="5">
    <source>
        <dbReference type="ARBA" id="ARBA00022982"/>
    </source>
</evidence>
<dbReference type="PANTHER" id="PTHR43469">
    <property type="entry name" value="DISULFIDE FORMATION PROTEIN-RELATED"/>
    <property type="match status" value="1"/>
</dbReference>
<dbReference type="AlphaFoldDB" id="A0A0B5AKN5"/>
<keyword evidence="7" id="KW-0560">Oxidoreductase</keyword>
<evidence type="ECO:0000256" key="1">
    <source>
        <dbReference type="ARBA" id="ARBA00004141"/>
    </source>
</evidence>
<dbReference type="SUPFAM" id="SSF158442">
    <property type="entry name" value="DsbB-like"/>
    <property type="match status" value="1"/>
</dbReference>
<keyword evidence="8 12" id="KW-0472">Membrane</keyword>
<feature type="transmembrane region" description="Helical" evidence="12">
    <location>
        <begin position="9"/>
        <end position="28"/>
    </location>
</feature>
<name>A0A0B5AKN5_9BACL</name>
<dbReference type="InterPro" id="IPR012187">
    <property type="entry name" value="Disulphide_bond_form_BdbC"/>
</dbReference>
<keyword evidence="5" id="KW-0249">Electron transport</keyword>
<evidence type="ECO:0000313" key="14">
    <source>
        <dbReference type="Proteomes" id="UP000031449"/>
    </source>
</evidence>
<feature type="transmembrane region" description="Helical" evidence="12">
    <location>
        <begin position="40"/>
        <end position="58"/>
    </location>
</feature>
<keyword evidence="4 12" id="KW-0812">Transmembrane</keyword>
<evidence type="ECO:0000256" key="8">
    <source>
        <dbReference type="ARBA" id="ARBA00023136"/>
    </source>
</evidence>
<evidence type="ECO:0000256" key="3">
    <source>
        <dbReference type="ARBA" id="ARBA00022448"/>
    </source>
</evidence>
<keyword evidence="10" id="KW-0143">Chaperone</keyword>
<sequence length="144" mass="15807">MMTKKIENLLFAAWAAAFTATMGSLYFSEIRGFEPCELCWYQRIFMYPIVIILLIAIIRKDAKAALYSAVLSGIGGCISIYHYSIQKIDALSASAPACGRVPCTGEYINWAGFITIPFLALTAFTIIFVTSLVILKQSKGATQS</sequence>
<organism evidence="13 14">
    <name type="scientific">Jeotgalibacillus malaysiensis</name>
    <dbReference type="NCBI Taxonomy" id="1508404"/>
    <lineage>
        <taxon>Bacteria</taxon>
        <taxon>Bacillati</taxon>
        <taxon>Bacillota</taxon>
        <taxon>Bacilli</taxon>
        <taxon>Bacillales</taxon>
        <taxon>Caryophanaceae</taxon>
        <taxon>Jeotgalibacillus</taxon>
    </lineage>
</organism>
<evidence type="ECO:0000256" key="12">
    <source>
        <dbReference type="SAM" id="Phobius"/>
    </source>
</evidence>
<dbReference type="InterPro" id="IPR023380">
    <property type="entry name" value="DsbB-like_sf"/>
</dbReference>
<dbReference type="BioCyc" id="JESP1508404:G14D9-10548-MONOMER"/>
<dbReference type="PIRSF" id="PIRSF036659">
    <property type="entry name" value="BdbC"/>
    <property type="match status" value="1"/>
</dbReference>
<feature type="transmembrane region" description="Helical" evidence="12">
    <location>
        <begin position="65"/>
        <end position="84"/>
    </location>
</feature>
<protein>
    <submittedName>
        <fullName evidence="13">Dihydroneopterin aldolase</fullName>
    </submittedName>
</protein>
<dbReference type="GO" id="GO:0006457">
    <property type="term" value="P:protein folding"/>
    <property type="evidence" value="ECO:0007669"/>
    <property type="project" value="InterPro"/>
</dbReference>
<dbReference type="KEGG" id="jeo:JMA_12940"/>
<dbReference type="Proteomes" id="UP000031449">
    <property type="component" value="Chromosome"/>
</dbReference>
<keyword evidence="9" id="KW-1015">Disulfide bond</keyword>
<accession>A0A0B5AKN5</accession>
<evidence type="ECO:0000256" key="11">
    <source>
        <dbReference type="ARBA" id="ARBA00023284"/>
    </source>
</evidence>
<dbReference type="GO" id="GO:0015035">
    <property type="term" value="F:protein-disulfide reductase activity"/>
    <property type="evidence" value="ECO:0007669"/>
    <property type="project" value="InterPro"/>
</dbReference>
<evidence type="ECO:0000256" key="4">
    <source>
        <dbReference type="ARBA" id="ARBA00022692"/>
    </source>
</evidence>
<dbReference type="HOGENOM" id="CLU_128688_0_0_9"/>
<evidence type="ECO:0000256" key="9">
    <source>
        <dbReference type="ARBA" id="ARBA00023157"/>
    </source>
</evidence>
<proteinExistence type="inferred from homology"/>
<comment type="similarity">
    <text evidence="2">Belongs to the DsbB family. BdbC subfamily.</text>
</comment>
<dbReference type="Pfam" id="PF02600">
    <property type="entry name" value="DsbB"/>
    <property type="match status" value="1"/>
</dbReference>
<evidence type="ECO:0000256" key="7">
    <source>
        <dbReference type="ARBA" id="ARBA00023002"/>
    </source>
</evidence>
<reference evidence="13 14" key="1">
    <citation type="submission" date="2014-08" db="EMBL/GenBank/DDBJ databases">
        <title>Complete genome of a marine bacteria Jeotgalibacillus malaysiensis.</title>
        <authorList>
            <person name="Yaakop A.S."/>
            <person name="Chan K.-G."/>
            <person name="Goh K.M."/>
        </authorList>
    </citation>
    <scope>NUCLEOTIDE SEQUENCE [LARGE SCALE GENOMIC DNA]</scope>
    <source>
        <strain evidence="13 14">D5</strain>
    </source>
</reference>
<keyword evidence="14" id="KW-1185">Reference proteome</keyword>
<dbReference type="OrthoDB" id="158402at2"/>
<dbReference type="InterPro" id="IPR003752">
    <property type="entry name" value="DiS_bond_form_DsbB/BdbC"/>
</dbReference>
<dbReference type="PANTHER" id="PTHR43469:SF1">
    <property type="entry name" value="SPBETA PROPHAGE-DERIVED DISULFIDE BOND FORMATION PROTEIN B"/>
    <property type="match status" value="1"/>
</dbReference>
<evidence type="ECO:0000256" key="6">
    <source>
        <dbReference type="ARBA" id="ARBA00022989"/>
    </source>
</evidence>
<dbReference type="HAMAP" id="MF_00287">
    <property type="entry name" value="BdbC"/>
    <property type="match status" value="1"/>
</dbReference>
<evidence type="ECO:0000313" key="13">
    <source>
        <dbReference type="EMBL" id="AJD90611.1"/>
    </source>
</evidence>
<keyword evidence="6 12" id="KW-1133">Transmembrane helix</keyword>
<dbReference type="NCBIfam" id="NF002849">
    <property type="entry name" value="PRK03113.1"/>
    <property type="match status" value="1"/>
</dbReference>
<comment type="subcellular location">
    <subcellularLocation>
        <location evidence="1">Membrane</location>
        <topology evidence="1">Multi-pass membrane protein</topology>
    </subcellularLocation>
</comment>
<evidence type="ECO:0000256" key="2">
    <source>
        <dbReference type="ARBA" id="ARBA00007602"/>
    </source>
</evidence>
<evidence type="ECO:0000256" key="10">
    <source>
        <dbReference type="ARBA" id="ARBA00023186"/>
    </source>
</evidence>
<feature type="transmembrane region" description="Helical" evidence="12">
    <location>
        <begin position="110"/>
        <end position="135"/>
    </location>
</feature>
<dbReference type="EMBL" id="CP009416">
    <property type="protein sequence ID" value="AJD90611.1"/>
    <property type="molecule type" value="Genomic_DNA"/>
</dbReference>
<dbReference type="GO" id="GO:0016020">
    <property type="term" value="C:membrane"/>
    <property type="evidence" value="ECO:0007669"/>
    <property type="project" value="UniProtKB-SubCell"/>
</dbReference>